<comment type="caution">
    <text evidence="2">The sequence shown here is derived from an EMBL/GenBank/DDBJ whole genome shotgun (WGS) entry which is preliminary data.</text>
</comment>
<dbReference type="InterPro" id="IPR050312">
    <property type="entry name" value="IolE/XylAMocC-like"/>
</dbReference>
<gene>
    <name evidence="2" type="ORF">ACFFSY_18845</name>
</gene>
<dbReference type="InterPro" id="IPR013022">
    <property type="entry name" value="Xyl_isomerase-like_TIM-brl"/>
</dbReference>
<evidence type="ECO:0000259" key="1">
    <source>
        <dbReference type="Pfam" id="PF01261"/>
    </source>
</evidence>
<keyword evidence="3" id="KW-1185">Reference proteome</keyword>
<dbReference type="PANTHER" id="PTHR12110">
    <property type="entry name" value="HYDROXYPYRUVATE ISOMERASE"/>
    <property type="match status" value="1"/>
</dbReference>
<protein>
    <submittedName>
        <fullName evidence="2">Sugar phosphate isomerase/epimerase family protein</fullName>
    </submittedName>
</protein>
<keyword evidence="2" id="KW-0413">Isomerase</keyword>
<evidence type="ECO:0000313" key="3">
    <source>
        <dbReference type="Proteomes" id="UP001589747"/>
    </source>
</evidence>
<accession>A0ABV5KUA9</accession>
<dbReference type="PANTHER" id="PTHR12110:SF21">
    <property type="entry name" value="XYLOSE ISOMERASE-LIKE TIM BARREL DOMAIN-CONTAINING PROTEIN"/>
    <property type="match status" value="1"/>
</dbReference>
<name>A0ABV5KUA9_9BACL</name>
<reference evidence="2 3" key="1">
    <citation type="submission" date="2024-09" db="EMBL/GenBank/DDBJ databases">
        <authorList>
            <person name="Sun Q."/>
            <person name="Mori K."/>
        </authorList>
    </citation>
    <scope>NUCLEOTIDE SEQUENCE [LARGE SCALE GENOMIC DNA]</scope>
    <source>
        <strain evidence="2 3">TISTR 2452</strain>
    </source>
</reference>
<feature type="domain" description="Xylose isomerase-like TIM barrel" evidence="1">
    <location>
        <begin position="23"/>
        <end position="283"/>
    </location>
</feature>
<dbReference type="Proteomes" id="UP001589747">
    <property type="component" value="Unassembled WGS sequence"/>
</dbReference>
<organism evidence="2 3">
    <name type="scientific">Paenibacillus aurantiacus</name>
    <dbReference type="NCBI Taxonomy" id="1936118"/>
    <lineage>
        <taxon>Bacteria</taxon>
        <taxon>Bacillati</taxon>
        <taxon>Bacillota</taxon>
        <taxon>Bacilli</taxon>
        <taxon>Bacillales</taxon>
        <taxon>Paenibacillaceae</taxon>
        <taxon>Paenibacillus</taxon>
    </lineage>
</organism>
<dbReference type="SUPFAM" id="SSF51658">
    <property type="entry name" value="Xylose isomerase-like"/>
    <property type="match status" value="1"/>
</dbReference>
<dbReference type="RefSeq" id="WP_377496845.1">
    <property type="nucleotide sequence ID" value="NZ_JBHMDO010000031.1"/>
</dbReference>
<dbReference type="GO" id="GO:0016853">
    <property type="term" value="F:isomerase activity"/>
    <property type="evidence" value="ECO:0007669"/>
    <property type="project" value="UniProtKB-KW"/>
</dbReference>
<proteinExistence type="predicted"/>
<evidence type="ECO:0000313" key="2">
    <source>
        <dbReference type="EMBL" id="MFB9327988.1"/>
    </source>
</evidence>
<dbReference type="InterPro" id="IPR036237">
    <property type="entry name" value="Xyl_isomerase-like_sf"/>
</dbReference>
<sequence length="295" mass="32822">MTHVLRIGTLVGGGDAVRVIPQIVSHGFESFSLTFWQTTGGTDLVETAKRVRELQDEYGFIISTLGIFGNPLTGTGDNADTLASWERLIDHAHLFGTDIVSGFTGRLTGESIEASIPKYAQVFGELGRRAQDKGVRIAFENCDMGGSWATGDWNIAHNPTAWEMMFHAIPSEHIGLQWEPCHQMVSLIDPIPQLRKWVDKVFHVHGKDATIAWDVVKEYGIHGPKPFVWHRTPGFGDTKWTDIITILRQAGYKGTIDIEGWHDPVYCGELEMTGQVHALNYLKQCRGGNFVPNPI</sequence>
<dbReference type="EMBL" id="JBHMDO010000031">
    <property type="protein sequence ID" value="MFB9327988.1"/>
    <property type="molecule type" value="Genomic_DNA"/>
</dbReference>
<dbReference type="Gene3D" id="3.20.20.150">
    <property type="entry name" value="Divalent-metal-dependent TIM barrel enzymes"/>
    <property type="match status" value="1"/>
</dbReference>
<dbReference type="Pfam" id="PF01261">
    <property type="entry name" value="AP_endonuc_2"/>
    <property type="match status" value="1"/>
</dbReference>